<organism evidence="1 2">
    <name type="scientific">Alosa alosa</name>
    <name type="common">allis shad</name>
    <dbReference type="NCBI Taxonomy" id="278164"/>
    <lineage>
        <taxon>Eukaryota</taxon>
        <taxon>Metazoa</taxon>
        <taxon>Chordata</taxon>
        <taxon>Craniata</taxon>
        <taxon>Vertebrata</taxon>
        <taxon>Euteleostomi</taxon>
        <taxon>Actinopterygii</taxon>
        <taxon>Neopterygii</taxon>
        <taxon>Teleostei</taxon>
        <taxon>Clupei</taxon>
        <taxon>Clupeiformes</taxon>
        <taxon>Clupeoidei</taxon>
        <taxon>Clupeidae</taxon>
        <taxon>Alosa</taxon>
    </lineage>
</organism>
<evidence type="ECO:0000313" key="2">
    <source>
        <dbReference type="Proteomes" id="UP000823561"/>
    </source>
</evidence>
<reference evidence="1" key="1">
    <citation type="submission" date="2020-10" db="EMBL/GenBank/DDBJ databases">
        <title>Chromosome-scale genome assembly of the Allis shad, Alosa alosa.</title>
        <authorList>
            <person name="Margot Z."/>
            <person name="Christophe K."/>
            <person name="Cabau C."/>
            <person name="Louis A."/>
            <person name="Berthelot C."/>
            <person name="Parey E."/>
            <person name="Roest Crollius H."/>
            <person name="Montfort J."/>
            <person name="Robinson-Rechavi M."/>
            <person name="Bucao C."/>
            <person name="Bouchez O."/>
            <person name="Gislard M."/>
            <person name="Lluch J."/>
            <person name="Milhes M."/>
            <person name="Lampietro C."/>
            <person name="Lopez Roques C."/>
            <person name="Donnadieu C."/>
            <person name="Braasch I."/>
            <person name="Desvignes T."/>
            <person name="Postlethwait J."/>
            <person name="Bobe J."/>
            <person name="Guiguen Y."/>
        </authorList>
    </citation>
    <scope>NUCLEOTIDE SEQUENCE</scope>
    <source>
        <strain evidence="1">M-15738</strain>
        <tissue evidence="1">Blood</tissue>
    </source>
</reference>
<dbReference type="AlphaFoldDB" id="A0AAV6H9U4"/>
<dbReference type="InterPro" id="IPR012337">
    <property type="entry name" value="RNaseH-like_sf"/>
</dbReference>
<sequence>MKLPNHKLIQSCKTRWNSVMDMFARLLEQRWAVTAVLSDRTVTKLQDARVLELTDEYWGIIGELAPLLETLKCATTVMTSEKTVAISHIYPITYSIVKKHLLVAADDRPRGRSLRGRFNDH</sequence>
<keyword evidence="2" id="KW-1185">Reference proteome</keyword>
<accession>A0AAV6H9U4</accession>
<protein>
    <recommendedName>
        <fullName evidence="3">Transposase</fullName>
    </recommendedName>
</protein>
<dbReference type="SUPFAM" id="SSF53098">
    <property type="entry name" value="Ribonuclease H-like"/>
    <property type="match status" value="1"/>
</dbReference>
<evidence type="ECO:0000313" key="1">
    <source>
        <dbReference type="EMBL" id="KAG5282917.1"/>
    </source>
</evidence>
<evidence type="ECO:0008006" key="3">
    <source>
        <dbReference type="Google" id="ProtNLM"/>
    </source>
</evidence>
<dbReference type="Proteomes" id="UP000823561">
    <property type="component" value="Chromosome 3"/>
</dbReference>
<comment type="caution">
    <text evidence="1">The sequence shown here is derived from an EMBL/GenBank/DDBJ whole genome shotgun (WGS) entry which is preliminary data.</text>
</comment>
<proteinExistence type="predicted"/>
<dbReference type="EMBL" id="JADWDJ010000003">
    <property type="protein sequence ID" value="KAG5282917.1"/>
    <property type="molecule type" value="Genomic_DNA"/>
</dbReference>
<name>A0AAV6H9U4_9TELE</name>
<gene>
    <name evidence="1" type="ORF">AALO_G00036150</name>
</gene>